<dbReference type="Gene3D" id="3.30.70.270">
    <property type="match status" value="1"/>
</dbReference>
<comment type="cofactor">
    <cofactor evidence="1">
        <name>a divalent metal cation</name>
        <dbReference type="ChEBI" id="CHEBI:60240"/>
    </cofactor>
</comment>
<dbReference type="NCBIfam" id="TIGR02578">
    <property type="entry name" value="cas_TM1811_Csm1"/>
    <property type="match status" value="1"/>
</dbReference>
<keyword evidence="9" id="KW-0269">Exonuclease</keyword>
<dbReference type="PROSITE" id="PS50887">
    <property type="entry name" value="GGDEF"/>
    <property type="match status" value="1"/>
</dbReference>
<keyword evidence="8" id="KW-0378">Hydrolase</keyword>
<evidence type="ECO:0000256" key="9">
    <source>
        <dbReference type="ARBA" id="ARBA00022839"/>
    </source>
</evidence>
<dbReference type="InterPro" id="IPR006483">
    <property type="entry name" value="CRISPR-assoc_Cas3_HD"/>
</dbReference>
<evidence type="ECO:0000256" key="3">
    <source>
        <dbReference type="ARBA" id="ARBA00014333"/>
    </source>
</evidence>
<evidence type="ECO:0000259" key="14">
    <source>
        <dbReference type="PROSITE" id="PS50887"/>
    </source>
</evidence>
<comment type="similarity">
    <text evidence="2">Belongs to the CRISPR-associated Cas10/Csm1 family.</text>
</comment>
<dbReference type="PROSITE" id="PS51643">
    <property type="entry name" value="HD_CAS3"/>
    <property type="match status" value="1"/>
</dbReference>
<accession>A0A832MP16</accession>
<feature type="domain" description="GGDEF" evidence="14">
    <location>
        <begin position="558"/>
        <end position="700"/>
    </location>
</feature>
<evidence type="ECO:0000256" key="12">
    <source>
        <dbReference type="ARBA" id="ARBA00032922"/>
    </source>
</evidence>
<keyword evidence="4" id="KW-0808">Transferase</keyword>
<evidence type="ECO:0000256" key="8">
    <source>
        <dbReference type="ARBA" id="ARBA00022801"/>
    </source>
</evidence>
<dbReference type="GO" id="GO:0004527">
    <property type="term" value="F:exonuclease activity"/>
    <property type="evidence" value="ECO:0007669"/>
    <property type="project" value="UniProtKB-KW"/>
</dbReference>
<keyword evidence="10" id="KW-0067">ATP-binding</keyword>
<dbReference type="InterPro" id="IPR013408">
    <property type="entry name" value="Cas10/Csm1"/>
</dbReference>
<evidence type="ECO:0000256" key="4">
    <source>
        <dbReference type="ARBA" id="ARBA00022679"/>
    </source>
</evidence>
<feature type="coiled-coil region" evidence="13">
    <location>
        <begin position="152"/>
        <end position="179"/>
    </location>
</feature>
<evidence type="ECO:0000259" key="15">
    <source>
        <dbReference type="PROSITE" id="PS51643"/>
    </source>
</evidence>
<dbReference type="GO" id="GO:0051607">
    <property type="term" value="P:defense response to virus"/>
    <property type="evidence" value="ECO:0007669"/>
    <property type="project" value="UniProtKB-KW"/>
</dbReference>
<evidence type="ECO:0000256" key="2">
    <source>
        <dbReference type="ARBA" id="ARBA00005700"/>
    </source>
</evidence>
<keyword evidence="6" id="KW-0547">Nucleotide-binding</keyword>
<dbReference type="GO" id="GO:0005524">
    <property type="term" value="F:ATP binding"/>
    <property type="evidence" value="ECO:0007669"/>
    <property type="project" value="UniProtKB-KW"/>
</dbReference>
<evidence type="ECO:0000256" key="6">
    <source>
        <dbReference type="ARBA" id="ARBA00022741"/>
    </source>
</evidence>
<dbReference type="PANTHER" id="PTHR36528:SF1">
    <property type="entry name" value="CRISPR SYSTEM SINGLE-STRAND-SPECIFIC DEOXYRIBONUCLEASE CAS10_CSM1 (SUBTYPE III-A)"/>
    <property type="match status" value="1"/>
</dbReference>
<gene>
    <name evidence="16" type="primary">cas10</name>
    <name evidence="16" type="ORF">ENW55_00720</name>
</gene>
<comment type="caution">
    <text evidence="16">The sequence shown here is derived from an EMBL/GenBank/DDBJ whole genome shotgun (WGS) entry which is preliminary data.</text>
</comment>
<evidence type="ECO:0000256" key="13">
    <source>
        <dbReference type="SAM" id="Coils"/>
    </source>
</evidence>
<reference evidence="16" key="1">
    <citation type="journal article" date="2020" name="mSystems">
        <title>Genome- and Community-Level Interaction Insights into Carbon Utilization and Element Cycling Functions of Hydrothermarchaeota in Hydrothermal Sediment.</title>
        <authorList>
            <person name="Zhou Z."/>
            <person name="Liu Y."/>
            <person name="Xu W."/>
            <person name="Pan J."/>
            <person name="Luo Z.H."/>
            <person name="Li M."/>
        </authorList>
    </citation>
    <scope>NUCLEOTIDE SEQUENCE [LARGE SCALE GENOMIC DNA]</scope>
    <source>
        <strain evidence="16">SpSt-86</strain>
    </source>
</reference>
<dbReference type="InterPro" id="IPR006674">
    <property type="entry name" value="HD_domain"/>
</dbReference>
<dbReference type="PANTHER" id="PTHR36528">
    <property type="entry name" value="CRISPR SYSTEM SINGLE-STRAND-SPECIFIC DEOXYRIBONUCLEASE CAS10/CSM1 (SUBTYPE III-A)"/>
    <property type="match status" value="1"/>
</dbReference>
<organism evidence="16">
    <name type="scientific">Pseudothermotoga hypogea</name>
    <dbReference type="NCBI Taxonomy" id="57487"/>
    <lineage>
        <taxon>Bacteria</taxon>
        <taxon>Thermotogati</taxon>
        <taxon>Thermotogota</taxon>
        <taxon>Thermotogae</taxon>
        <taxon>Thermotogales</taxon>
        <taxon>Thermotogaceae</taxon>
        <taxon>Pseudothermotoga</taxon>
    </lineage>
</organism>
<keyword evidence="7" id="KW-0255">Endonuclease</keyword>
<dbReference type="Gene3D" id="1.10.3210.10">
    <property type="entry name" value="Hypothetical protein af1432"/>
    <property type="match status" value="1"/>
</dbReference>
<evidence type="ECO:0000313" key="16">
    <source>
        <dbReference type="EMBL" id="HGZ78492.1"/>
    </source>
</evidence>
<dbReference type="InterPro" id="IPR052117">
    <property type="entry name" value="Cas10/Csm1_subtype-III-A"/>
</dbReference>
<evidence type="ECO:0000256" key="5">
    <source>
        <dbReference type="ARBA" id="ARBA00022722"/>
    </source>
</evidence>
<dbReference type="Pfam" id="PF18211">
    <property type="entry name" value="Csm1_B"/>
    <property type="match status" value="1"/>
</dbReference>
<evidence type="ECO:0000256" key="10">
    <source>
        <dbReference type="ARBA" id="ARBA00022840"/>
    </source>
</evidence>
<protein>
    <recommendedName>
        <fullName evidence="3">CRISPR system single-strand-specific deoxyribonuclease Cas10/Csm1 (subtype III-A)</fullName>
    </recommendedName>
    <alternativeName>
        <fullName evidence="12">Cyclic oligoadenylate synthase</fullName>
    </alternativeName>
</protein>
<dbReference type="InterPro" id="IPR043128">
    <property type="entry name" value="Rev_trsase/Diguanyl_cyclase"/>
</dbReference>
<proteinExistence type="inferred from homology"/>
<dbReference type="InterPro" id="IPR054767">
    <property type="entry name" value="Cas10-Cmr2_palm2"/>
</dbReference>
<dbReference type="GO" id="GO:0004519">
    <property type="term" value="F:endonuclease activity"/>
    <property type="evidence" value="ECO:0007669"/>
    <property type="project" value="UniProtKB-KW"/>
</dbReference>
<feature type="domain" description="HD Cas3-type" evidence="15">
    <location>
        <begin position="1"/>
        <end position="139"/>
    </location>
</feature>
<sequence>MRAVDKEALKDVLYLGCLFHDIGKFRQRGSMSEEFRKRVKEEFKYEIEENPRRGLAHEYIGAYVYKTSKLPFKDEVSNLIALHHSDLSNLKSELHLLARLVKIADHISASEREERSQQGASDEQVKLMRSIISSISLKKQKKPVQYRPVSRFSKFERLLNEEEAKRHDAQKDYEKLWNEFEALISDPDLLGFYRNAENRCMFFERIYHLLKEYTSNIPSAFYYSEPDVSLFSHAVSTAAIALSLFHQFEDRLFEKQNDRFVAAEEIFDKIESILNGYKNPSADPLPEDEPILGIVKGDISGIQSFIFNVSTRHGLKKLRGRSFFIAYLAEIVAKYILEKEGLYAANLLFCGGGHFYILLPAKALKRIEEYQRILDEKLFKAFNIDLSVLLVGKELRLFDMLNFNVHETLARMLEEKKNRKFSTILNSVFSKPQEMTGPFCPYCGRRMKEVSGVLECDFCESFADLGTQLVNAKYMNLKKSVEVEDARNVHEVFKMFGYKLEFADEPNKFSFVLNKDEYDPRFSMYFVKTANYVAKEIVEYTERTADLETIAESSKGVKRWAILKGDMDNLGSVFRSITNFEENQRSSLSLVSTLSSEIELFFGVQLERFIAKNHETCNVVYAGGDDFMILGPWNDLIMLAWDVHKLFKDYSKNDELSISMALAIAPSRKYPVYKLGVEAGESLENSAKAYRRNGLEKSALSMFGGAIGWEEFQDFLEKKLLLEKILEEHKVTKNLLHTLSIFVERQLKNEPMKLWQLYYYVARLVERQKDERVKEDVLRFFNDIVVSRGRLYNKLDLLLKWVHDETRKVESRAEV</sequence>
<evidence type="ECO:0000256" key="7">
    <source>
        <dbReference type="ARBA" id="ARBA00022759"/>
    </source>
</evidence>
<dbReference type="GO" id="GO:0016740">
    <property type="term" value="F:transferase activity"/>
    <property type="evidence" value="ECO:0007669"/>
    <property type="project" value="UniProtKB-KW"/>
</dbReference>
<dbReference type="Pfam" id="PF01966">
    <property type="entry name" value="HD"/>
    <property type="match status" value="1"/>
</dbReference>
<evidence type="ECO:0000256" key="11">
    <source>
        <dbReference type="ARBA" id="ARBA00023118"/>
    </source>
</evidence>
<dbReference type="SUPFAM" id="SSF109604">
    <property type="entry name" value="HD-domain/PDEase-like"/>
    <property type="match status" value="1"/>
</dbReference>
<dbReference type="InterPro" id="IPR000160">
    <property type="entry name" value="GGDEF_dom"/>
</dbReference>
<dbReference type="AlphaFoldDB" id="A0A832MP16"/>
<keyword evidence="13" id="KW-0175">Coiled coil</keyword>
<keyword evidence="5" id="KW-0540">Nuclease</keyword>
<dbReference type="InterPro" id="IPR041062">
    <property type="entry name" value="Csm1_B"/>
</dbReference>
<dbReference type="Pfam" id="PF22335">
    <property type="entry name" value="Cas10-Cmr2_palm2"/>
    <property type="match status" value="1"/>
</dbReference>
<dbReference type="EMBL" id="DTKQ01000007">
    <property type="protein sequence ID" value="HGZ78492.1"/>
    <property type="molecule type" value="Genomic_DNA"/>
</dbReference>
<evidence type="ECO:0000256" key="1">
    <source>
        <dbReference type="ARBA" id="ARBA00001968"/>
    </source>
</evidence>
<name>A0A832MP16_9THEM</name>
<keyword evidence="11" id="KW-0051">Antiviral defense</keyword>